<dbReference type="AlphaFoldDB" id="A0A1C7MXH1"/>
<dbReference type="PROSITE" id="PS50297">
    <property type="entry name" value="ANK_REP_REGION"/>
    <property type="match status" value="1"/>
</dbReference>
<sequence length="264" mass="28717">MSLKVNLGTNLSRVPTAIAISSSANSDLSHFRTALISRIQSSQWPPKARATMNGSSQPRAPTTRKCFSRSSSRETTTSIARTGASNPSHRPTLPPHQHNPALQIGQHTYVALPALPPARRSLELIGADRSTPLCVSMYAPMLSALRALILSRRAGHGYLTILEHILEHDGCDVDPVNRLEKATPLHLALRLEDPEVRRAVVESLLEAGAETKIKDKHGETALDLVSPNDVEIRALMRKVQAQASISRDDVASGACTFAMHTFVY</sequence>
<keyword evidence="4" id="KW-1185">Reference proteome</keyword>
<dbReference type="EMBL" id="LUGG01000001">
    <property type="protein sequence ID" value="OBZ79804.1"/>
    <property type="molecule type" value="Genomic_DNA"/>
</dbReference>
<feature type="repeat" description="ANK" evidence="1">
    <location>
        <begin position="180"/>
        <end position="216"/>
    </location>
</feature>
<dbReference type="OrthoDB" id="9995210at2759"/>
<evidence type="ECO:0000256" key="1">
    <source>
        <dbReference type="PROSITE-ProRule" id="PRU00023"/>
    </source>
</evidence>
<protein>
    <submittedName>
        <fullName evidence="3">Uncharacterized protein</fullName>
    </submittedName>
</protein>
<name>A0A1C7MXH1_GRIFR</name>
<dbReference type="InterPro" id="IPR002110">
    <property type="entry name" value="Ankyrin_rpt"/>
</dbReference>
<gene>
    <name evidence="3" type="ORF">A0H81_01307</name>
</gene>
<proteinExistence type="predicted"/>
<dbReference type="Proteomes" id="UP000092993">
    <property type="component" value="Unassembled WGS sequence"/>
</dbReference>
<evidence type="ECO:0000313" key="4">
    <source>
        <dbReference type="Proteomes" id="UP000092993"/>
    </source>
</evidence>
<feature type="region of interest" description="Disordered" evidence="2">
    <location>
        <begin position="42"/>
        <end position="100"/>
    </location>
</feature>
<dbReference type="Gene3D" id="1.25.40.20">
    <property type="entry name" value="Ankyrin repeat-containing domain"/>
    <property type="match status" value="1"/>
</dbReference>
<accession>A0A1C7MXH1</accession>
<comment type="caution">
    <text evidence="3">The sequence shown here is derived from an EMBL/GenBank/DDBJ whole genome shotgun (WGS) entry which is preliminary data.</text>
</comment>
<dbReference type="InterPro" id="IPR036770">
    <property type="entry name" value="Ankyrin_rpt-contain_sf"/>
</dbReference>
<organism evidence="3 4">
    <name type="scientific">Grifola frondosa</name>
    <name type="common">Maitake</name>
    <name type="synonym">Polyporus frondosus</name>
    <dbReference type="NCBI Taxonomy" id="5627"/>
    <lineage>
        <taxon>Eukaryota</taxon>
        <taxon>Fungi</taxon>
        <taxon>Dikarya</taxon>
        <taxon>Basidiomycota</taxon>
        <taxon>Agaricomycotina</taxon>
        <taxon>Agaricomycetes</taxon>
        <taxon>Polyporales</taxon>
        <taxon>Grifolaceae</taxon>
        <taxon>Grifola</taxon>
    </lineage>
</organism>
<evidence type="ECO:0000313" key="3">
    <source>
        <dbReference type="EMBL" id="OBZ79804.1"/>
    </source>
</evidence>
<reference evidence="3 4" key="1">
    <citation type="submission" date="2016-03" db="EMBL/GenBank/DDBJ databases">
        <title>Whole genome sequencing of Grifola frondosa 9006-11.</title>
        <authorList>
            <person name="Min B."/>
            <person name="Park H."/>
            <person name="Kim J.-G."/>
            <person name="Cho H."/>
            <person name="Oh Y.-L."/>
            <person name="Kong W.-S."/>
            <person name="Choi I.-G."/>
        </authorList>
    </citation>
    <scope>NUCLEOTIDE SEQUENCE [LARGE SCALE GENOMIC DNA]</scope>
    <source>
        <strain evidence="3 4">9006-11</strain>
    </source>
</reference>
<dbReference type="PROSITE" id="PS50088">
    <property type="entry name" value="ANK_REPEAT"/>
    <property type="match status" value="1"/>
</dbReference>
<evidence type="ECO:0000256" key="2">
    <source>
        <dbReference type="SAM" id="MobiDB-lite"/>
    </source>
</evidence>
<dbReference type="STRING" id="5627.A0A1C7MXH1"/>
<feature type="compositionally biased region" description="Low complexity" evidence="2">
    <location>
        <begin position="68"/>
        <end position="82"/>
    </location>
</feature>
<dbReference type="SUPFAM" id="SSF48403">
    <property type="entry name" value="Ankyrin repeat"/>
    <property type="match status" value="1"/>
</dbReference>
<keyword evidence="1" id="KW-0040">ANK repeat</keyword>